<dbReference type="PANTHER" id="PTHR33166">
    <property type="entry name" value="GAG_P30 DOMAIN-CONTAINING PROTEIN"/>
    <property type="match status" value="1"/>
</dbReference>
<dbReference type="Gene3D" id="1.10.375.10">
    <property type="entry name" value="Human Immunodeficiency Virus Type 1 Capsid Protein"/>
    <property type="match status" value="1"/>
</dbReference>
<reference evidence="3" key="2">
    <citation type="submission" date="2017-12" db="EMBL/GenBank/DDBJ databases">
        <title>Genome sequence of the Bar-tailed Godwit (Limosa lapponica baueri).</title>
        <authorList>
            <person name="Lima N.C.B."/>
            <person name="Parody-Merino A.M."/>
            <person name="Battley P.F."/>
            <person name="Fidler A.E."/>
            <person name="Prosdocimi F."/>
        </authorList>
    </citation>
    <scope>NUCLEOTIDE SEQUENCE [LARGE SCALE GENOMIC DNA]</scope>
</reference>
<evidence type="ECO:0000313" key="2">
    <source>
        <dbReference type="EMBL" id="PKU31626.1"/>
    </source>
</evidence>
<keyword evidence="3" id="KW-1185">Reference proteome</keyword>
<dbReference type="SUPFAM" id="SSF47943">
    <property type="entry name" value="Retrovirus capsid protein, N-terminal core domain"/>
    <property type="match status" value="1"/>
</dbReference>
<dbReference type="Proteomes" id="UP000233556">
    <property type="component" value="Unassembled WGS sequence"/>
</dbReference>
<reference evidence="3" key="1">
    <citation type="submission" date="2017-11" db="EMBL/GenBank/DDBJ databases">
        <authorList>
            <person name="Lima N.C."/>
            <person name="Parody-Merino A.M."/>
            <person name="Battley P.F."/>
            <person name="Fidler A.E."/>
            <person name="Prosdocimi F."/>
        </authorList>
    </citation>
    <scope>NUCLEOTIDE SEQUENCE [LARGE SCALE GENOMIC DNA]</scope>
</reference>
<name>A0A2I0TCX1_LIMLA</name>
<protein>
    <recommendedName>
        <fullName evidence="1">Core shell protein Gag P30 domain-containing protein</fullName>
    </recommendedName>
</protein>
<dbReference type="InterPro" id="IPR050462">
    <property type="entry name" value="Retroviral_Gag-Pol_poly"/>
</dbReference>
<dbReference type="Pfam" id="PF02093">
    <property type="entry name" value="Gag_p30"/>
    <property type="match status" value="1"/>
</dbReference>
<accession>A0A2I0TCX1</accession>
<evidence type="ECO:0000259" key="1">
    <source>
        <dbReference type="Pfam" id="PF02093"/>
    </source>
</evidence>
<feature type="domain" description="Core shell protein Gag P30" evidence="1">
    <location>
        <begin position="17"/>
        <end position="158"/>
    </location>
</feature>
<dbReference type="AlphaFoldDB" id="A0A2I0TCX1"/>
<evidence type="ECO:0000313" key="3">
    <source>
        <dbReference type="Proteomes" id="UP000233556"/>
    </source>
</evidence>
<organism evidence="2 3">
    <name type="scientific">Limosa lapponica baueri</name>
    <dbReference type="NCBI Taxonomy" id="1758121"/>
    <lineage>
        <taxon>Eukaryota</taxon>
        <taxon>Metazoa</taxon>
        <taxon>Chordata</taxon>
        <taxon>Craniata</taxon>
        <taxon>Vertebrata</taxon>
        <taxon>Euteleostomi</taxon>
        <taxon>Archelosauria</taxon>
        <taxon>Archosauria</taxon>
        <taxon>Dinosauria</taxon>
        <taxon>Saurischia</taxon>
        <taxon>Theropoda</taxon>
        <taxon>Coelurosauria</taxon>
        <taxon>Aves</taxon>
        <taxon>Neognathae</taxon>
        <taxon>Neoaves</taxon>
        <taxon>Charadriiformes</taxon>
        <taxon>Scolopacidae</taxon>
        <taxon>Limosa</taxon>
    </lineage>
</organism>
<proteinExistence type="predicted"/>
<dbReference type="InterPro" id="IPR003036">
    <property type="entry name" value="Gag_P30"/>
</dbReference>
<sequence>MGPTGSTQIKVPFSMNDLDSWKEIVKEYWDDPIGVTKRYELIVKNQDPDWKDIDIMLDALTETEKQLVLKMAQTHVQAQITASNLPGNVDNYVPLTEPGWDPNNPNEYQQLKCYQEWIKFGLENAVPKAVNWSALYAVKQGQTESPTDFLERLRERMGPAFVPNQEGLQAFGAPGLGGHHALHTLLASHPARKVERTLGLEACTIPSRGSTSTIEEMASCPKLPENFSGPNAWLGWAPGERGI</sequence>
<dbReference type="OrthoDB" id="9049599at2759"/>
<dbReference type="EMBL" id="KZ512511">
    <property type="protein sequence ID" value="PKU31626.1"/>
    <property type="molecule type" value="Genomic_DNA"/>
</dbReference>
<dbReference type="GO" id="GO:0019068">
    <property type="term" value="P:virion assembly"/>
    <property type="evidence" value="ECO:0007669"/>
    <property type="project" value="InterPro"/>
</dbReference>
<dbReference type="InterPro" id="IPR008919">
    <property type="entry name" value="Retrov_capsid_N"/>
</dbReference>
<gene>
    <name evidence="2" type="ORF">llap_18069</name>
</gene>